<gene>
    <name evidence="1" type="ORF">BCON_0739g00020</name>
</gene>
<dbReference type="EMBL" id="PQXN01000737">
    <property type="protein sequence ID" value="TGO43908.1"/>
    <property type="molecule type" value="Genomic_DNA"/>
</dbReference>
<protein>
    <submittedName>
        <fullName evidence="1">Uncharacterized protein</fullName>
    </submittedName>
</protein>
<organism evidence="1 2">
    <name type="scientific">Botryotinia convoluta</name>
    <dbReference type="NCBI Taxonomy" id="54673"/>
    <lineage>
        <taxon>Eukaryota</taxon>
        <taxon>Fungi</taxon>
        <taxon>Dikarya</taxon>
        <taxon>Ascomycota</taxon>
        <taxon>Pezizomycotina</taxon>
        <taxon>Leotiomycetes</taxon>
        <taxon>Helotiales</taxon>
        <taxon>Sclerotiniaceae</taxon>
        <taxon>Botryotinia</taxon>
    </lineage>
</organism>
<evidence type="ECO:0000313" key="1">
    <source>
        <dbReference type="EMBL" id="TGO43908.1"/>
    </source>
</evidence>
<reference evidence="1 2" key="1">
    <citation type="submission" date="2017-12" db="EMBL/GenBank/DDBJ databases">
        <title>Comparative genomics of Botrytis spp.</title>
        <authorList>
            <person name="Valero-Jimenez C.A."/>
            <person name="Tapia P."/>
            <person name="Veloso J."/>
            <person name="Silva-Moreno E."/>
            <person name="Staats M."/>
            <person name="Valdes J.H."/>
            <person name="Van Kan J.A.L."/>
        </authorList>
    </citation>
    <scope>NUCLEOTIDE SEQUENCE [LARGE SCALE GENOMIC DNA]</scope>
    <source>
        <strain evidence="1 2">MUCL11595</strain>
    </source>
</reference>
<keyword evidence="2" id="KW-1185">Reference proteome</keyword>
<proteinExistence type="predicted"/>
<name>A0A4Z1H4I9_9HELO</name>
<comment type="caution">
    <text evidence="1">The sequence shown here is derived from an EMBL/GenBank/DDBJ whole genome shotgun (WGS) entry which is preliminary data.</text>
</comment>
<dbReference type="Proteomes" id="UP000297527">
    <property type="component" value="Unassembled WGS sequence"/>
</dbReference>
<sequence length="96" mass="10885">MASYMPRYVFIRLKVLTYNSPLQRLTRPTLWGIYIARSIVLRPIGKCTNGTLFCNRQIIIELSSDDAITPSTILNLRHKSKKNIMAGIRITGCTVS</sequence>
<accession>A0A4Z1H4I9</accession>
<dbReference type="AlphaFoldDB" id="A0A4Z1H4I9"/>
<evidence type="ECO:0000313" key="2">
    <source>
        <dbReference type="Proteomes" id="UP000297527"/>
    </source>
</evidence>